<dbReference type="PROSITE" id="PS50943">
    <property type="entry name" value="HTH_CROC1"/>
    <property type="match status" value="2"/>
</dbReference>
<dbReference type="SMART" id="SM00530">
    <property type="entry name" value="HTH_XRE"/>
    <property type="match status" value="2"/>
</dbReference>
<dbReference type="AlphaFoldDB" id="A0A3R9PJ39"/>
<keyword evidence="1" id="KW-0238">DNA-binding</keyword>
<evidence type="ECO:0000256" key="1">
    <source>
        <dbReference type="ARBA" id="ARBA00023125"/>
    </source>
</evidence>
<evidence type="ECO:0000259" key="2">
    <source>
        <dbReference type="PROSITE" id="PS50943"/>
    </source>
</evidence>
<feature type="domain" description="HTH cro/C1-type" evidence="2">
    <location>
        <begin position="107"/>
        <end position="155"/>
    </location>
</feature>
<dbReference type="GO" id="GO:0003700">
    <property type="term" value="F:DNA-binding transcription factor activity"/>
    <property type="evidence" value="ECO:0007669"/>
    <property type="project" value="TreeGrafter"/>
</dbReference>
<dbReference type="EMBL" id="RBVX01000020">
    <property type="protein sequence ID" value="RSL31840.1"/>
    <property type="molecule type" value="Genomic_DNA"/>
</dbReference>
<organism evidence="3 4">
    <name type="scientific">Salibacterium salarium</name>
    <dbReference type="NCBI Taxonomy" id="284579"/>
    <lineage>
        <taxon>Bacteria</taxon>
        <taxon>Bacillati</taxon>
        <taxon>Bacillota</taxon>
        <taxon>Bacilli</taxon>
        <taxon>Bacillales</taxon>
        <taxon>Bacillaceae</taxon>
    </lineage>
</organism>
<name>A0A3R9PJ39_9BACI</name>
<dbReference type="Gene3D" id="1.10.260.40">
    <property type="entry name" value="lambda repressor-like DNA-binding domains"/>
    <property type="match status" value="2"/>
</dbReference>
<dbReference type="GO" id="GO:0005829">
    <property type="term" value="C:cytosol"/>
    <property type="evidence" value="ECO:0007669"/>
    <property type="project" value="TreeGrafter"/>
</dbReference>
<evidence type="ECO:0000313" key="3">
    <source>
        <dbReference type="EMBL" id="RSL31840.1"/>
    </source>
</evidence>
<dbReference type="PANTHER" id="PTHR46797">
    <property type="entry name" value="HTH-TYPE TRANSCRIPTIONAL REGULATOR"/>
    <property type="match status" value="1"/>
</dbReference>
<dbReference type="SUPFAM" id="SSF47413">
    <property type="entry name" value="lambda repressor-like DNA-binding domains"/>
    <property type="match status" value="2"/>
</dbReference>
<feature type="domain" description="HTH cro/C1-type" evidence="2">
    <location>
        <begin position="10"/>
        <end position="65"/>
    </location>
</feature>
<evidence type="ECO:0000313" key="4">
    <source>
        <dbReference type="Proteomes" id="UP000275076"/>
    </source>
</evidence>
<accession>A0A3R9PJ39</accession>
<dbReference type="RefSeq" id="WP_125557872.1">
    <property type="nucleotide sequence ID" value="NZ_RBVX01000020.1"/>
</dbReference>
<dbReference type="GO" id="GO:0003677">
    <property type="term" value="F:DNA binding"/>
    <property type="evidence" value="ECO:0007669"/>
    <property type="project" value="UniProtKB-KW"/>
</dbReference>
<protein>
    <submittedName>
        <fullName evidence="3">Helix-turn-helix domain-containing protein</fullName>
    </submittedName>
</protein>
<gene>
    <name evidence="3" type="ORF">D7Z54_18760</name>
</gene>
<dbReference type="OrthoDB" id="9812960at2"/>
<dbReference type="Pfam" id="PF01381">
    <property type="entry name" value="HTH_3"/>
    <property type="match status" value="1"/>
</dbReference>
<keyword evidence="4" id="KW-1185">Reference proteome</keyword>
<dbReference type="CDD" id="cd00093">
    <property type="entry name" value="HTH_XRE"/>
    <property type="match status" value="2"/>
</dbReference>
<dbReference type="PANTHER" id="PTHR46797:SF1">
    <property type="entry name" value="METHYLPHOSPHONATE SYNTHASE"/>
    <property type="match status" value="1"/>
</dbReference>
<dbReference type="InterPro" id="IPR010982">
    <property type="entry name" value="Lambda_DNA-bd_dom_sf"/>
</dbReference>
<dbReference type="Proteomes" id="UP000275076">
    <property type="component" value="Unassembled WGS sequence"/>
</dbReference>
<dbReference type="InterPro" id="IPR050807">
    <property type="entry name" value="TransReg_Diox_bact_type"/>
</dbReference>
<dbReference type="InterPro" id="IPR001387">
    <property type="entry name" value="Cro/C1-type_HTH"/>
</dbReference>
<comment type="caution">
    <text evidence="3">The sequence shown here is derived from an EMBL/GenBank/DDBJ whole genome shotgun (WGS) entry which is preliminary data.</text>
</comment>
<proteinExistence type="predicted"/>
<reference evidence="3 4" key="1">
    <citation type="submission" date="2018-10" db="EMBL/GenBank/DDBJ databases">
        <title>Draft genome sequence of Bacillus salarius IM0101, isolated from a hypersaline soil in Inner Mongolia, China.</title>
        <authorList>
            <person name="Yamprayoonswat W."/>
            <person name="Boonvisut S."/>
            <person name="Jumpathong W."/>
            <person name="Sittihan S."/>
            <person name="Ruangsuj P."/>
            <person name="Wanthongcharoen S."/>
            <person name="Thongpramul N."/>
            <person name="Pimmason S."/>
            <person name="Yu B."/>
            <person name="Yasawong M."/>
        </authorList>
    </citation>
    <scope>NUCLEOTIDE SEQUENCE [LARGE SCALE GENOMIC DNA]</scope>
    <source>
        <strain evidence="3 4">IM0101</strain>
    </source>
</reference>
<sequence>MIKKTLGRYVYEMRLRNNLSLRDLAKETGLSYSYIHSIESDKVHPSRNAVIALSKGLDGAFPDELLRLGGFLPERFPKNIQGNIHLELFSARLKKCLSQSHWTEDTLAVKTSIDRSLLSNWLNHDTYRTSSSYQTPDIISVYKLARTLDVTPDYLSGNANKPTERAVSTPRPTNLRDILAVETLALDHIPLDEEKKEKIIDMIYVLFNEE</sequence>